<organism evidence="2 3">
    <name type="scientific">Strongyloides stercoralis</name>
    <name type="common">Threadworm</name>
    <dbReference type="NCBI Taxonomy" id="6248"/>
    <lineage>
        <taxon>Eukaryota</taxon>
        <taxon>Metazoa</taxon>
        <taxon>Ecdysozoa</taxon>
        <taxon>Nematoda</taxon>
        <taxon>Chromadorea</taxon>
        <taxon>Rhabditida</taxon>
        <taxon>Tylenchina</taxon>
        <taxon>Panagrolaimomorpha</taxon>
        <taxon>Strongyloidoidea</taxon>
        <taxon>Strongyloididae</taxon>
        <taxon>Strongyloides</taxon>
    </lineage>
</organism>
<sequence>MKLQNLEEPIVETNTIVVIKEWKFADLDYTNKEHREKLRCMVNGLTRNQSSTNPKGPLHDWWIKCLADSEKFKNPIINIQQDILNILKNTNKDRKRKASIEEINLSQTNQSKRPNLNETLTDYDHDNDAETDTRMDDNISKDMEMINMSLLNLSIKHDEKEITDKIKKTKLKKLNKEIKSKEFNKIKMEILQIIPESMKTLKKENLKISTIKLNDIEKIDDNINRLFYSNLYGK</sequence>
<evidence type="ECO:0000313" key="2">
    <source>
        <dbReference type="Proteomes" id="UP000035681"/>
    </source>
</evidence>
<dbReference type="Proteomes" id="UP000035681">
    <property type="component" value="Unplaced"/>
</dbReference>
<dbReference type="WBParaSite" id="TCONS_00013408.p1">
    <property type="protein sequence ID" value="TCONS_00013408.p1"/>
    <property type="gene ID" value="XLOC_009297"/>
</dbReference>
<name>A0AAF5DI67_STRER</name>
<keyword evidence="2" id="KW-1185">Reference proteome</keyword>
<dbReference type="AlphaFoldDB" id="A0AAF5DI67"/>
<evidence type="ECO:0000313" key="3">
    <source>
        <dbReference type="WBParaSite" id="TCONS_00013408.p1"/>
    </source>
</evidence>
<proteinExistence type="predicted"/>
<feature type="compositionally biased region" description="Polar residues" evidence="1">
    <location>
        <begin position="104"/>
        <end position="120"/>
    </location>
</feature>
<feature type="region of interest" description="Disordered" evidence="1">
    <location>
        <begin position="101"/>
        <end position="134"/>
    </location>
</feature>
<evidence type="ECO:0000256" key="1">
    <source>
        <dbReference type="SAM" id="MobiDB-lite"/>
    </source>
</evidence>
<protein>
    <submittedName>
        <fullName evidence="3">Uncharacterized protein</fullName>
    </submittedName>
</protein>
<accession>A0AAF5DI67</accession>
<feature type="compositionally biased region" description="Basic and acidic residues" evidence="1">
    <location>
        <begin position="122"/>
        <end position="134"/>
    </location>
</feature>
<reference evidence="3" key="1">
    <citation type="submission" date="2024-02" db="UniProtKB">
        <authorList>
            <consortium name="WormBaseParasite"/>
        </authorList>
    </citation>
    <scope>IDENTIFICATION</scope>
</reference>